<dbReference type="STRING" id="156889.Mmc1_1797"/>
<feature type="transmembrane region" description="Helical" evidence="7">
    <location>
        <begin position="33"/>
        <end position="54"/>
    </location>
</feature>
<name>A0L8L2_MAGMM</name>
<evidence type="ECO:0000256" key="7">
    <source>
        <dbReference type="SAM" id="Phobius"/>
    </source>
</evidence>
<proteinExistence type="inferred from homology"/>
<gene>
    <name evidence="8" type="ordered locus">Mmc1_1797</name>
</gene>
<evidence type="ECO:0000256" key="6">
    <source>
        <dbReference type="ARBA" id="ARBA00023136"/>
    </source>
</evidence>
<protein>
    <submittedName>
        <fullName evidence="8">Permease</fullName>
    </submittedName>
</protein>
<evidence type="ECO:0000256" key="5">
    <source>
        <dbReference type="ARBA" id="ARBA00022989"/>
    </source>
</evidence>
<dbReference type="NCBIfam" id="NF033936">
    <property type="entry name" value="CuZnOut_SO0444"/>
    <property type="match status" value="1"/>
</dbReference>
<evidence type="ECO:0000256" key="1">
    <source>
        <dbReference type="ARBA" id="ARBA00004651"/>
    </source>
</evidence>
<keyword evidence="5 7" id="KW-1133">Transmembrane helix</keyword>
<dbReference type="Pfam" id="PF03773">
    <property type="entry name" value="ArsP_1"/>
    <property type="match status" value="1"/>
</dbReference>
<feature type="transmembrane region" description="Helical" evidence="7">
    <location>
        <begin position="66"/>
        <end position="88"/>
    </location>
</feature>
<feature type="transmembrane region" description="Helical" evidence="7">
    <location>
        <begin position="380"/>
        <end position="401"/>
    </location>
</feature>
<dbReference type="PANTHER" id="PTHR34184">
    <property type="entry name" value="UPF0718 PROTEIN YCGR"/>
    <property type="match status" value="1"/>
</dbReference>
<keyword evidence="3" id="KW-1003">Cell membrane</keyword>
<organism evidence="8 9">
    <name type="scientific">Magnetococcus marinus (strain ATCC BAA-1437 / JCM 17883 / MC-1)</name>
    <dbReference type="NCBI Taxonomy" id="156889"/>
    <lineage>
        <taxon>Bacteria</taxon>
        <taxon>Pseudomonadati</taxon>
        <taxon>Pseudomonadota</taxon>
        <taxon>Magnetococcia</taxon>
        <taxon>Magnetococcales</taxon>
        <taxon>Magnetococcaceae</taxon>
        <taxon>Magnetococcus</taxon>
    </lineage>
</organism>
<feature type="transmembrane region" description="Helical" evidence="7">
    <location>
        <begin position="307"/>
        <end position="327"/>
    </location>
</feature>
<dbReference type="GO" id="GO:0005886">
    <property type="term" value="C:plasma membrane"/>
    <property type="evidence" value="ECO:0007669"/>
    <property type="project" value="UniProtKB-SubCell"/>
</dbReference>
<feature type="transmembrane region" description="Helical" evidence="7">
    <location>
        <begin position="128"/>
        <end position="148"/>
    </location>
</feature>
<comment type="subcellular location">
    <subcellularLocation>
        <location evidence="1">Cell membrane</location>
        <topology evidence="1">Multi-pass membrane protein</topology>
    </subcellularLocation>
</comment>
<reference evidence="8 9" key="2">
    <citation type="journal article" date="2012" name="Int. J. Syst. Evol. Microbiol.">
        <title>Magnetococcus marinus gen. nov., sp. nov., a marine, magnetotactic bacterium that represents a novel lineage (Magnetococcaceae fam. nov.; Magnetococcales ord. nov.) at the base of the Alphaproteobacteria.</title>
        <authorList>
            <person name="Bazylinski D.A."/>
            <person name="Williams T.J."/>
            <person name="Lefevre C.T."/>
            <person name="Berg R.J."/>
            <person name="Zhang C.L."/>
            <person name="Bowser S.S."/>
            <person name="Dean A.J."/>
            <person name="Beveridge T.J."/>
        </authorList>
    </citation>
    <scope>NUCLEOTIDE SEQUENCE [LARGE SCALE GENOMIC DNA]</scope>
    <source>
        <strain evidence="9">ATCC BAA-1437 / JCM 17883 / MC-1</strain>
    </source>
</reference>
<accession>A0L8L2</accession>
<dbReference type="eggNOG" id="COG0701">
    <property type="taxonomic scope" value="Bacteria"/>
</dbReference>
<evidence type="ECO:0000256" key="2">
    <source>
        <dbReference type="ARBA" id="ARBA00006386"/>
    </source>
</evidence>
<dbReference type="AlphaFoldDB" id="A0L8L2"/>
<evidence type="ECO:0000256" key="3">
    <source>
        <dbReference type="ARBA" id="ARBA00022475"/>
    </source>
</evidence>
<evidence type="ECO:0000313" key="8">
    <source>
        <dbReference type="EMBL" id="ABK44305.1"/>
    </source>
</evidence>
<reference evidence="9" key="1">
    <citation type="journal article" date="2009" name="Appl. Environ. Microbiol.">
        <title>Complete genome sequence of the chemolithoautotrophic marine magnetotactic coccus strain MC-1.</title>
        <authorList>
            <person name="Schubbe S."/>
            <person name="Williams T.J."/>
            <person name="Xie G."/>
            <person name="Kiss H.E."/>
            <person name="Brettin T.S."/>
            <person name="Martinez D."/>
            <person name="Ross C.A."/>
            <person name="Schuler D."/>
            <person name="Cox B.L."/>
            <person name="Nealson K.H."/>
            <person name="Bazylinski D.A."/>
        </authorList>
    </citation>
    <scope>NUCLEOTIDE SEQUENCE [LARGE SCALE GENOMIC DNA]</scope>
    <source>
        <strain evidence="9">ATCC BAA-1437 / JCM 17883 / MC-1</strain>
    </source>
</reference>
<comment type="similarity">
    <text evidence="2">Belongs to the UPF0718 family.</text>
</comment>
<dbReference type="PANTHER" id="PTHR34184:SF4">
    <property type="entry name" value="UPF0718 PROTEIN YCGR"/>
    <property type="match status" value="1"/>
</dbReference>
<dbReference type="InterPro" id="IPR052923">
    <property type="entry name" value="UPF0718"/>
</dbReference>
<feature type="transmembrane region" description="Helical" evidence="7">
    <location>
        <begin position="241"/>
        <end position="259"/>
    </location>
</feature>
<evidence type="ECO:0000313" key="9">
    <source>
        <dbReference type="Proteomes" id="UP000002586"/>
    </source>
</evidence>
<feature type="transmembrane region" description="Helical" evidence="7">
    <location>
        <begin position="339"/>
        <end position="360"/>
    </location>
</feature>
<evidence type="ECO:0000256" key="4">
    <source>
        <dbReference type="ARBA" id="ARBA00022692"/>
    </source>
</evidence>
<dbReference type="InterPro" id="IPR005524">
    <property type="entry name" value="DUF318"/>
</dbReference>
<sequence>MVMVLICCSCFAQEFRVATFFSVWIDLLQDVTPWLFFGLLLAGFIKVWVPEHWVAGFLGGKGVKPIFWGAIIGAPLPLCSCSVIPMALSLRKQGASKGSTVSFLVATPETGVDSIAISWIMLGPWLTLMRPISAVLCAILAGLLTWWWQRLTPSPTIPEHASLSTPPNRVTLALSPAPLARDAGVQPLTLNEKTAQYNPMSTACGTACGCATAPTADQPQPFWQRLKQAIHYAFDDLLNDLLLWIFIGLLLAALVMVWVPPGTLGYLAGWGVLGMLAIMFMSVPIYVCATASTPLAAAMLHAGISPGMALVFLLTGPATSLVTLALVGRELGRSSLVTYLLGIGFGAIACGMATDALFAWMQWPLQLSLQESSGHSETGFVALLQWSSVVLFLGFSLRYGWKRLYA</sequence>
<dbReference type="EMBL" id="CP000471">
    <property type="protein sequence ID" value="ABK44305.1"/>
    <property type="molecule type" value="Genomic_DNA"/>
</dbReference>
<feature type="transmembrane region" description="Helical" evidence="7">
    <location>
        <begin position="266"/>
        <end position="287"/>
    </location>
</feature>
<keyword evidence="4 7" id="KW-0812">Transmembrane</keyword>
<keyword evidence="6 7" id="KW-0472">Membrane</keyword>
<dbReference type="HOGENOM" id="CLU_049002_0_0_5"/>
<keyword evidence="9" id="KW-1185">Reference proteome</keyword>
<dbReference type="Proteomes" id="UP000002586">
    <property type="component" value="Chromosome"/>
</dbReference>
<dbReference type="KEGG" id="mgm:Mmc1_1797"/>